<evidence type="ECO:0000256" key="7">
    <source>
        <dbReference type="RuleBase" id="RU368015"/>
    </source>
</evidence>
<dbReference type="GO" id="GO:0015211">
    <property type="term" value="F:purine nucleoside transmembrane transporter activity"/>
    <property type="evidence" value="ECO:0007669"/>
    <property type="project" value="UniProtKB-UniRule"/>
</dbReference>
<keyword evidence="3 7" id="KW-0813">Transport</keyword>
<dbReference type="GO" id="GO:0016020">
    <property type="term" value="C:membrane"/>
    <property type="evidence" value="ECO:0007669"/>
    <property type="project" value="UniProtKB-SubCell"/>
</dbReference>
<feature type="transmembrane region" description="Helical" evidence="7">
    <location>
        <begin position="309"/>
        <end position="330"/>
    </location>
</feature>
<evidence type="ECO:0000313" key="8">
    <source>
        <dbReference type="EMBL" id="KAK9071999.1"/>
    </source>
</evidence>
<evidence type="ECO:0000256" key="3">
    <source>
        <dbReference type="ARBA" id="ARBA00022448"/>
    </source>
</evidence>
<feature type="transmembrane region" description="Helical" evidence="7">
    <location>
        <begin position="40"/>
        <end position="63"/>
    </location>
</feature>
<evidence type="ECO:0000256" key="4">
    <source>
        <dbReference type="ARBA" id="ARBA00022692"/>
    </source>
</evidence>
<dbReference type="PANTHER" id="PTHR31376">
    <property type="entry name" value="OS09G0467300 PROTEIN-RELATED"/>
    <property type="match status" value="1"/>
</dbReference>
<dbReference type="GO" id="GO:0005345">
    <property type="term" value="F:purine nucleobase transmembrane transporter activity"/>
    <property type="evidence" value="ECO:0007669"/>
    <property type="project" value="UniProtKB-UniRule"/>
</dbReference>
<keyword evidence="6 7" id="KW-0472">Membrane</keyword>
<organism evidence="8 9">
    <name type="scientific">Deinandra increscens subsp. villosa</name>
    <dbReference type="NCBI Taxonomy" id="3103831"/>
    <lineage>
        <taxon>Eukaryota</taxon>
        <taxon>Viridiplantae</taxon>
        <taxon>Streptophyta</taxon>
        <taxon>Embryophyta</taxon>
        <taxon>Tracheophyta</taxon>
        <taxon>Spermatophyta</taxon>
        <taxon>Magnoliopsida</taxon>
        <taxon>eudicotyledons</taxon>
        <taxon>Gunneridae</taxon>
        <taxon>Pentapetalae</taxon>
        <taxon>asterids</taxon>
        <taxon>campanulids</taxon>
        <taxon>Asterales</taxon>
        <taxon>Asteraceae</taxon>
        <taxon>Asteroideae</taxon>
        <taxon>Heliantheae alliance</taxon>
        <taxon>Madieae</taxon>
        <taxon>Madiinae</taxon>
        <taxon>Deinandra</taxon>
    </lineage>
</organism>
<feature type="transmembrane region" description="Helical" evidence="7">
    <location>
        <begin position="114"/>
        <end position="133"/>
    </location>
</feature>
<feature type="transmembrane region" description="Helical" evidence="7">
    <location>
        <begin position="336"/>
        <end position="355"/>
    </location>
</feature>
<comment type="caution">
    <text evidence="8">The sequence shown here is derived from an EMBL/GenBank/DDBJ whole genome shotgun (WGS) entry which is preliminary data.</text>
</comment>
<feature type="transmembrane region" description="Helical" evidence="7">
    <location>
        <begin position="202"/>
        <end position="223"/>
    </location>
</feature>
<dbReference type="InterPro" id="IPR037185">
    <property type="entry name" value="EmrE-like"/>
</dbReference>
<sequence>MNFNNSLDKIENHPKTITTTTGTTAPMTAKVSPAAKKTLLILNCILLSIGNCGGPLIMRLYFIHGGNRVWLSAFLETGGWPFIVIVLIVLYLHRRISRINNETTTRFIFMRPRLFFAVAVIGIITGLDDYLYAYGVARLPVSTSALIIASQLGFTALFAFLLVKQKFTAYSVNAVVLLTVGAGVLALHTSGDRPEGESKKEYVMGFVMTVAAAFLYGFVLPLIELTYNKAKQEITYTLVLEIQMIMCLFATIFCTVGMIIDNDFKVIPREATEFELGKTKYYIILCASALIWQCFFLGAIGVIFCASSLLSGIIIAVLLPVTEVLAVVFYKEKFQAEKGVALVLSLWGFASYFYGEYKFTKKLKNRTHSSQQLVAVGQTNV</sequence>
<proteinExistence type="inferred from homology"/>
<dbReference type="PANTHER" id="PTHR31376:SF1">
    <property type="entry name" value="PURINE PERMEASE 2"/>
    <property type="match status" value="1"/>
</dbReference>
<feature type="transmembrane region" description="Helical" evidence="7">
    <location>
        <begin position="280"/>
        <end position="302"/>
    </location>
</feature>
<accession>A0AAP0H415</accession>
<comment type="subcellular location">
    <subcellularLocation>
        <location evidence="1 7">Membrane</location>
        <topology evidence="1 7">Multi-pass membrane protein</topology>
    </subcellularLocation>
</comment>
<feature type="transmembrane region" description="Helical" evidence="7">
    <location>
        <begin position="145"/>
        <end position="163"/>
    </location>
</feature>
<reference evidence="8 9" key="1">
    <citation type="submission" date="2024-04" db="EMBL/GenBank/DDBJ databases">
        <title>The reference genome of an endangered Asteraceae, Deinandra increscens subsp. villosa, native to the Central Coast of California.</title>
        <authorList>
            <person name="Guilliams M."/>
            <person name="Hasenstab-Lehman K."/>
            <person name="Meyer R."/>
            <person name="Mcevoy S."/>
        </authorList>
    </citation>
    <scope>NUCLEOTIDE SEQUENCE [LARGE SCALE GENOMIC DNA]</scope>
    <source>
        <tissue evidence="8">Leaf</tissue>
    </source>
</reference>
<feature type="transmembrane region" description="Helical" evidence="7">
    <location>
        <begin position="170"/>
        <end position="190"/>
    </location>
</feature>
<evidence type="ECO:0000256" key="6">
    <source>
        <dbReference type="ARBA" id="ARBA00023136"/>
    </source>
</evidence>
<protein>
    <recommendedName>
        <fullName evidence="7">Probable purine permease</fullName>
    </recommendedName>
</protein>
<dbReference type="Pfam" id="PF16913">
    <property type="entry name" value="PUNUT"/>
    <property type="match status" value="1"/>
</dbReference>
<dbReference type="SUPFAM" id="SSF103481">
    <property type="entry name" value="Multidrug resistance efflux transporter EmrE"/>
    <property type="match status" value="1"/>
</dbReference>
<evidence type="ECO:0000256" key="5">
    <source>
        <dbReference type="ARBA" id="ARBA00022989"/>
    </source>
</evidence>
<name>A0AAP0H415_9ASTR</name>
<dbReference type="EMBL" id="JBCNJP010000010">
    <property type="protein sequence ID" value="KAK9071999.1"/>
    <property type="molecule type" value="Genomic_DNA"/>
</dbReference>
<evidence type="ECO:0000256" key="2">
    <source>
        <dbReference type="ARBA" id="ARBA00006213"/>
    </source>
</evidence>
<dbReference type="InterPro" id="IPR030182">
    <property type="entry name" value="PUP_plant"/>
</dbReference>
<dbReference type="Proteomes" id="UP001408789">
    <property type="component" value="Unassembled WGS sequence"/>
</dbReference>
<keyword evidence="4 7" id="KW-0812">Transmembrane</keyword>
<dbReference type="AlphaFoldDB" id="A0AAP0H415"/>
<keyword evidence="5 7" id="KW-1133">Transmembrane helix</keyword>
<evidence type="ECO:0000313" key="9">
    <source>
        <dbReference type="Proteomes" id="UP001408789"/>
    </source>
</evidence>
<gene>
    <name evidence="8" type="ORF">SSX86_008430</name>
</gene>
<comment type="similarity">
    <text evidence="2 7">Belongs to the purine permeases (TC 2.A.7.14) family.</text>
</comment>
<keyword evidence="9" id="KW-1185">Reference proteome</keyword>
<feature type="transmembrane region" description="Helical" evidence="7">
    <location>
        <begin position="235"/>
        <end position="260"/>
    </location>
</feature>
<feature type="transmembrane region" description="Helical" evidence="7">
    <location>
        <begin position="69"/>
        <end position="93"/>
    </location>
</feature>
<evidence type="ECO:0000256" key="1">
    <source>
        <dbReference type="ARBA" id="ARBA00004141"/>
    </source>
</evidence>